<evidence type="ECO:0000313" key="3">
    <source>
        <dbReference type="Proteomes" id="UP001501319"/>
    </source>
</evidence>
<feature type="transmembrane region" description="Helical" evidence="1">
    <location>
        <begin position="147"/>
        <end position="166"/>
    </location>
</feature>
<sequence>MHEPVVVPRRNPSYDEDPVPPGEEALFGWGSGAAFLCGLTGVGELVVVQQQLAHGFGYVLPYLVAAVLQLGMARWLWTSEGPVAPMAGVILMTVLLGTFVVATASGVPVGPHGEPEKDDLVRILVTIGQLGTLLLLLATMQGRRRRWAFNTILLAGVALWILRLTGALG</sequence>
<dbReference type="EMBL" id="BAAANE010000002">
    <property type="protein sequence ID" value="GAA1620414.1"/>
    <property type="molecule type" value="Genomic_DNA"/>
</dbReference>
<proteinExistence type="predicted"/>
<comment type="caution">
    <text evidence="2">The sequence shown here is derived from an EMBL/GenBank/DDBJ whole genome shotgun (WGS) entry which is preliminary data.</text>
</comment>
<protein>
    <submittedName>
        <fullName evidence="2">Uncharacterized protein</fullName>
    </submittedName>
</protein>
<feature type="transmembrane region" description="Helical" evidence="1">
    <location>
        <begin position="26"/>
        <end position="47"/>
    </location>
</feature>
<feature type="transmembrane region" description="Helical" evidence="1">
    <location>
        <begin position="59"/>
        <end position="77"/>
    </location>
</feature>
<evidence type="ECO:0000256" key="1">
    <source>
        <dbReference type="SAM" id="Phobius"/>
    </source>
</evidence>
<dbReference type="Proteomes" id="UP001501319">
    <property type="component" value="Unassembled WGS sequence"/>
</dbReference>
<keyword evidence="1" id="KW-0472">Membrane</keyword>
<name>A0ABN2EYW9_9ACTN</name>
<organism evidence="2 3">
    <name type="scientific">Kribbella alba</name>
    <dbReference type="NCBI Taxonomy" id="190197"/>
    <lineage>
        <taxon>Bacteria</taxon>
        <taxon>Bacillati</taxon>
        <taxon>Actinomycetota</taxon>
        <taxon>Actinomycetes</taxon>
        <taxon>Propionibacteriales</taxon>
        <taxon>Kribbellaceae</taxon>
        <taxon>Kribbella</taxon>
    </lineage>
</organism>
<gene>
    <name evidence="2" type="ORF">GCM10009744_04010</name>
</gene>
<keyword evidence="1" id="KW-1133">Transmembrane helix</keyword>
<evidence type="ECO:0000313" key="2">
    <source>
        <dbReference type="EMBL" id="GAA1620414.1"/>
    </source>
</evidence>
<keyword evidence="1" id="KW-0812">Transmembrane</keyword>
<feature type="transmembrane region" description="Helical" evidence="1">
    <location>
        <begin position="83"/>
        <end position="108"/>
    </location>
</feature>
<keyword evidence="3" id="KW-1185">Reference proteome</keyword>
<reference evidence="2 3" key="1">
    <citation type="journal article" date="2019" name="Int. J. Syst. Evol. Microbiol.">
        <title>The Global Catalogue of Microorganisms (GCM) 10K type strain sequencing project: providing services to taxonomists for standard genome sequencing and annotation.</title>
        <authorList>
            <consortium name="The Broad Institute Genomics Platform"/>
            <consortium name="The Broad Institute Genome Sequencing Center for Infectious Disease"/>
            <person name="Wu L."/>
            <person name="Ma J."/>
        </authorList>
    </citation>
    <scope>NUCLEOTIDE SEQUENCE [LARGE SCALE GENOMIC DNA]</scope>
    <source>
        <strain evidence="2 3">JCM 14306</strain>
    </source>
</reference>
<dbReference type="RefSeq" id="WP_344107958.1">
    <property type="nucleotide sequence ID" value="NZ_BAAANE010000002.1"/>
</dbReference>
<accession>A0ABN2EYW9</accession>